<evidence type="ECO:0000313" key="2">
    <source>
        <dbReference type="Proteomes" id="UP000477285"/>
    </source>
</evidence>
<comment type="caution">
    <text evidence="1">The sequence shown here is derived from an EMBL/GenBank/DDBJ whole genome shotgun (WGS) entry which is preliminary data.</text>
</comment>
<protein>
    <recommendedName>
        <fullName evidence="3">Cyclic lactone autoinducer peptide</fullName>
    </recommendedName>
</protein>
<gene>
    <name evidence="1" type="ORF">GT728_16430</name>
</gene>
<sequence>MKKNVKSTIGNLAINLGKHAVGKCMIPGMFDPKIPDEIKGDKQNTRVVFRKDT</sequence>
<dbReference type="Proteomes" id="UP000477285">
    <property type="component" value="Unassembled WGS sequence"/>
</dbReference>
<accession>A0A6L8T5H1</accession>
<evidence type="ECO:0008006" key="3">
    <source>
        <dbReference type="Google" id="ProtNLM"/>
    </source>
</evidence>
<evidence type="ECO:0000313" key="1">
    <source>
        <dbReference type="EMBL" id="MZL34736.1"/>
    </source>
</evidence>
<dbReference type="GeneID" id="75078916"/>
<organism evidence="1 2">
    <name type="scientific">Blautia wexlerae</name>
    <dbReference type="NCBI Taxonomy" id="418240"/>
    <lineage>
        <taxon>Bacteria</taxon>
        <taxon>Bacillati</taxon>
        <taxon>Bacillota</taxon>
        <taxon>Clostridia</taxon>
        <taxon>Lachnospirales</taxon>
        <taxon>Lachnospiraceae</taxon>
        <taxon>Blautia</taxon>
    </lineage>
</organism>
<proteinExistence type="predicted"/>
<dbReference type="EMBL" id="WWVQ01000050">
    <property type="protein sequence ID" value="MZL34736.1"/>
    <property type="molecule type" value="Genomic_DNA"/>
</dbReference>
<dbReference type="AlphaFoldDB" id="A0A6L8T5H1"/>
<reference evidence="1 2" key="1">
    <citation type="journal article" date="2019" name="Nat. Med.">
        <title>A library of human gut bacterial isolates paired with longitudinal multiomics data enables mechanistic microbiome research.</title>
        <authorList>
            <person name="Poyet M."/>
            <person name="Groussin M."/>
            <person name="Gibbons S.M."/>
            <person name="Avila-Pacheco J."/>
            <person name="Jiang X."/>
            <person name="Kearney S.M."/>
            <person name="Perrotta A.R."/>
            <person name="Berdy B."/>
            <person name="Zhao S."/>
            <person name="Lieberman T.D."/>
            <person name="Swanson P.K."/>
            <person name="Smith M."/>
            <person name="Roesemann S."/>
            <person name="Alexander J.E."/>
            <person name="Rich S.A."/>
            <person name="Livny J."/>
            <person name="Vlamakis H."/>
            <person name="Clish C."/>
            <person name="Bullock K."/>
            <person name="Deik A."/>
            <person name="Scott J."/>
            <person name="Pierce K.A."/>
            <person name="Xavier R.J."/>
            <person name="Alm E.J."/>
        </authorList>
    </citation>
    <scope>NUCLEOTIDE SEQUENCE [LARGE SCALE GENOMIC DNA]</scope>
    <source>
        <strain evidence="1 2">BIOML-A1</strain>
    </source>
</reference>
<name>A0A6L8T5H1_9FIRM</name>
<dbReference type="RefSeq" id="WP_161234116.1">
    <property type="nucleotide sequence ID" value="NZ_WWVI01000048.1"/>
</dbReference>